<keyword evidence="6" id="KW-1185">Reference proteome</keyword>
<protein>
    <submittedName>
        <fullName evidence="5">FadR/GntR family transcriptional regulator</fullName>
    </submittedName>
</protein>
<comment type="caution">
    <text evidence="5">The sequence shown here is derived from an EMBL/GenBank/DDBJ whole genome shotgun (WGS) entry which is preliminary data.</text>
</comment>
<reference evidence="5" key="1">
    <citation type="submission" date="2023-12" db="EMBL/GenBank/DDBJ databases">
        <title>Fervidustalea candida gen. nov., sp. nov., a novel member of the family Paenibacillaceae isolated from a geothermal area.</title>
        <authorList>
            <person name="Li W.-J."/>
            <person name="Jiao J.-Y."/>
            <person name="Chen Y."/>
        </authorList>
    </citation>
    <scope>NUCLEOTIDE SEQUENCE</scope>
    <source>
        <strain evidence="5">SYSU GA230002</strain>
    </source>
</reference>
<evidence type="ECO:0000313" key="5">
    <source>
        <dbReference type="EMBL" id="MEB3103949.1"/>
    </source>
</evidence>
<dbReference type="SMART" id="SM00345">
    <property type="entry name" value="HTH_GNTR"/>
    <property type="match status" value="1"/>
</dbReference>
<dbReference type="SUPFAM" id="SSF46785">
    <property type="entry name" value="Winged helix' DNA-binding domain"/>
    <property type="match status" value="1"/>
</dbReference>
<evidence type="ECO:0000256" key="2">
    <source>
        <dbReference type="ARBA" id="ARBA00023125"/>
    </source>
</evidence>
<dbReference type="SMART" id="SM00895">
    <property type="entry name" value="FCD"/>
    <property type="match status" value="1"/>
</dbReference>
<dbReference type="SUPFAM" id="SSF48008">
    <property type="entry name" value="GntR ligand-binding domain-like"/>
    <property type="match status" value="1"/>
</dbReference>
<name>A0ABU5ZNA2_9BACL</name>
<dbReference type="RefSeq" id="WP_371756074.1">
    <property type="nucleotide sequence ID" value="NZ_JAYJLD010000061.1"/>
</dbReference>
<dbReference type="InterPro" id="IPR000524">
    <property type="entry name" value="Tscrpt_reg_HTH_GntR"/>
</dbReference>
<proteinExistence type="predicted"/>
<dbReference type="Gene3D" id="1.20.120.530">
    <property type="entry name" value="GntR ligand-binding domain-like"/>
    <property type="match status" value="1"/>
</dbReference>
<evidence type="ECO:0000313" key="6">
    <source>
        <dbReference type="Proteomes" id="UP001310386"/>
    </source>
</evidence>
<dbReference type="PANTHER" id="PTHR43537">
    <property type="entry name" value="TRANSCRIPTIONAL REGULATOR, GNTR FAMILY"/>
    <property type="match status" value="1"/>
</dbReference>
<dbReference type="InterPro" id="IPR036388">
    <property type="entry name" value="WH-like_DNA-bd_sf"/>
</dbReference>
<organism evidence="5 6">
    <name type="scientific">Ferviditalea candida</name>
    <dbReference type="NCBI Taxonomy" id="3108399"/>
    <lineage>
        <taxon>Bacteria</taxon>
        <taxon>Bacillati</taxon>
        <taxon>Bacillota</taxon>
        <taxon>Bacilli</taxon>
        <taxon>Bacillales</taxon>
        <taxon>Paenibacillaceae</taxon>
        <taxon>Ferviditalea</taxon>
    </lineage>
</organism>
<dbReference type="InterPro" id="IPR008920">
    <property type="entry name" value="TF_FadR/GntR_C"/>
</dbReference>
<dbReference type="InterPro" id="IPR036390">
    <property type="entry name" value="WH_DNA-bd_sf"/>
</dbReference>
<keyword evidence="2" id="KW-0238">DNA-binding</keyword>
<evidence type="ECO:0000259" key="4">
    <source>
        <dbReference type="PROSITE" id="PS50949"/>
    </source>
</evidence>
<dbReference type="Gene3D" id="1.10.10.10">
    <property type="entry name" value="Winged helix-like DNA-binding domain superfamily/Winged helix DNA-binding domain"/>
    <property type="match status" value="1"/>
</dbReference>
<dbReference type="Pfam" id="PF00392">
    <property type="entry name" value="GntR"/>
    <property type="match status" value="1"/>
</dbReference>
<keyword evidence="3" id="KW-0804">Transcription</keyword>
<dbReference type="Pfam" id="PF07729">
    <property type="entry name" value="FCD"/>
    <property type="match status" value="1"/>
</dbReference>
<dbReference type="PANTHER" id="PTHR43537:SF44">
    <property type="entry name" value="GNTR FAMILY REGULATORY PROTEIN"/>
    <property type="match status" value="1"/>
</dbReference>
<dbReference type="Proteomes" id="UP001310386">
    <property type="component" value="Unassembled WGS sequence"/>
</dbReference>
<dbReference type="EMBL" id="JAYJLD010000061">
    <property type="protein sequence ID" value="MEB3103949.1"/>
    <property type="molecule type" value="Genomic_DNA"/>
</dbReference>
<evidence type="ECO:0000256" key="3">
    <source>
        <dbReference type="ARBA" id="ARBA00023163"/>
    </source>
</evidence>
<sequence length="240" mass="27608">MSLQNISDQLLHELGRKIVHGELQPGQSLPKVEDYSEMKGVSRTVVREVLKSLSARRLIESTTKIGTMVCPRSNWQWWDPDVLTWASEMDDKGEFLTRLTEVRLAIEPAAMELAAKNVTEEDIQNIQNCYEQLKASVDNEEKWVKADYNFHHSLIQASHNELLISLIQTLRLALERSRHTTFHAIQQHPAEPFQGPDDEILERHKAVMLAVCERNGALARQKMYELLTRVSQLIMSKDRP</sequence>
<accession>A0ABU5ZNA2</accession>
<dbReference type="PROSITE" id="PS50949">
    <property type="entry name" value="HTH_GNTR"/>
    <property type="match status" value="1"/>
</dbReference>
<gene>
    <name evidence="5" type="ORF">VF724_20255</name>
</gene>
<feature type="domain" description="HTH gntR-type" evidence="4">
    <location>
        <begin position="4"/>
        <end position="72"/>
    </location>
</feature>
<dbReference type="InterPro" id="IPR011711">
    <property type="entry name" value="GntR_C"/>
</dbReference>
<dbReference type="CDD" id="cd07377">
    <property type="entry name" value="WHTH_GntR"/>
    <property type="match status" value="1"/>
</dbReference>
<evidence type="ECO:0000256" key="1">
    <source>
        <dbReference type="ARBA" id="ARBA00023015"/>
    </source>
</evidence>
<keyword evidence="1" id="KW-0805">Transcription regulation</keyword>